<dbReference type="eggNOG" id="ENOG502QR27">
    <property type="taxonomic scope" value="Eukaryota"/>
</dbReference>
<keyword evidence="11 12" id="KW-0407">Ion channel</keyword>
<dbReference type="EnsemblMetazoa" id="SMAR014106-RA">
    <property type="protein sequence ID" value="SMAR014106-PA"/>
    <property type="gene ID" value="SMAR014106"/>
</dbReference>
<evidence type="ECO:0000256" key="10">
    <source>
        <dbReference type="ARBA" id="ARBA00023136"/>
    </source>
</evidence>
<keyword evidence="14" id="KW-1185">Reference proteome</keyword>
<dbReference type="AlphaFoldDB" id="T1JJS6"/>
<reference evidence="14" key="1">
    <citation type="submission" date="2011-05" db="EMBL/GenBank/DDBJ databases">
        <authorList>
            <person name="Richards S.R."/>
            <person name="Qu J."/>
            <person name="Jiang H."/>
            <person name="Jhangiani S.N."/>
            <person name="Agravi P."/>
            <person name="Goodspeed R."/>
            <person name="Gross S."/>
            <person name="Mandapat C."/>
            <person name="Jackson L."/>
            <person name="Mathew T."/>
            <person name="Pu L."/>
            <person name="Thornton R."/>
            <person name="Saada N."/>
            <person name="Wilczek-Boney K.B."/>
            <person name="Lee S."/>
            <person name="Kovar C."/>
            <person name="Wu Y."/>
            <person name="Scherer S.E."/>
            <person name="Worley K.C."/>
            <person name="Muzny D.M."/>
            <person name="Gibbs R."/>
        </authorList>
    </citation>
    <scope>NUCLEOTIDE SEQUENCE</scope>
    <source>
        <strain evidence="14">Brora</strain>
    </source>
</reference>
<accession>T1JJS6</accession>
<dbReference type="GO" id="GO:0005921">
    <property type="term" value="C:gap junction"/>
    <property type="evidence" value="ECO:0007669"/>
    <property type="project" value="UniProtKB-SubCell"/>
</dbReference>
<name>T1JJS6_STRMM</name>
<feature type="transmembrane region" description="Helical" evidence="12">
    <location>
        <begin position="262"/>
        <end position="286"/>
    </location>
</feature>
<keyword evidence="7" id="KW-0965">Cell junction</keyword>
<evidence type="ECO:0000256" key="4">
    <source>
        <dbReference type="ARBA" id="ARBA00022475"/>
    </source>
</evidence>
<evidence type="ECO:0000313" key="13">
    <source>
        <dbReference type="EnsemblMetazoa" id="SMAR014106-PA"/>
    </source>
</evidence>
<keyword evidence="5 12" id="KW-0812">Transmembrane</keyword>
<feature type="transmembrane region" description="Helical" evidence="12">
    <location>
        <begin position="491"/>
        <end position="508"/>
    </location>
</feature>
<reference evidence="13" key="2">
    <citation type="submission" date="2015-02" db="UniProtKB">
        <authorList>
            <consortium name="EnsemblMetazoa"/>
        </authorList>
    </citation>
    <scope>IDENTIFICATION</scope>
</reference>
<keyword evidence="4" id="KW-1003">Cell membrane</keyword>
<evidence type="ECO:0000256" key="2">
    <source>
        <dbReference type="ARBA" id="ARBA00004651"/>
    </source>
</evidence>
<dbReference type="GO" id="GO:0005243">
    <property type="term" value="F:gap junction channel activity"/>
    <property type="evidence" value="ECO:0007669"/>
    <property type="project" value="TreeGrafter"/>
</dbReference>
<keyword evidence="6" id="KW-0303">Gap junction</keyword>
<evidence type="ECO:0000256" key="7">
    <source>
        <dbReference type="ARBA" id="ARBA00022949"/>
    </source>
</evidence>
<dbReference type="OMA" id="ISMANEA"/>
<keyword evidence="8 12" id="KW-1133">Transmembrane helix</keyword>
<dbReference type="HOGENOM" id="CLU_347287_0_0_1"/>
<dbReference type="PRINTS" id="PR01262">
    <property type="entry name" value="INNEXIN"/>
</dbReference>
<dbReference type="InterPro" id="IPR000990">
    <property type="entry name" value="Innexin"/>
</dbReference>
<keyword evidence="9 12" id="KW-0406">Ion transport</keyword>
<dbReference type="GO" id="GO:0034220">
    <property type="term" value="P:monoatomic ion transmembrane transport"/>
    <property type="evidence" value="ECO:0007669"/>
    <property type="project" value="UniProtKB-KW"/>
</dbReference>
<dbReference type="EMBL" id="JH431978">
    <property type="status" value="NOT_ANNOTATED_CDS"/>
    <property type="molecule type" value="Genomic_DNA"/>
</dbReference>
<dbReference type="Pfam" id="PF00876">
    <property type="entry name" value="Innexin"/>
    <property type="match status" value="2"/>
</dbReference>
<dbReference type="PANTHER" id="PTHR11893">
    <property type="entry name" value="INNEXIN"/>
    <property type="match status" value="1"/>
</dbReference>
<keyword evidence="3 12" id="KW-0813">Transport</keyword>
<dbReference type="GO" id="GO:0005886">
    <property type="term" value="C:plasma membrane"/>
    <property type="evidence" value="ECO:0007669"/>
    <property type="project" value="UniProtKB-SubCell"/>
</dbReference>
<evidence type="ECO:0000256" key="3">
    <source>
        <dbReference type="ARBA" id="ARBA00022448"/>
    </source>
</evidence>
<evidence type="ECO:0000256" key="12">
    <source>
        <dbReference type="RuleBase" id="RU010713"/>
    </source>
</evidence>
<gene>
    <name evidence="12" type="primary">inx</name>
</gene>
<organism evidence="13 14">
    <name type="scientific">Strigamia maritima</name>
    <name type="common">European centipede</name>
    <name type="synonym">Geophilus maritimus</name>
    <dbReference type="NCBI Taxonomy" id="126957"/>
    <lineage>
        <taxon>Eukaryota</taxon>
        <taxon>Metazoa</taxon>
        <taxon>Ecdysozoa</taxon>
        <taxon>Arthropoda</taxon>
        <taxon>Myriapoda</taxon>
        <taxon>Chilopoda</taxon>
        <taxon>Pleurostigmophora</taxon>
        <taxon>Geophilomorpha</taxon>
        <taxon>Linotaeniidae</taxon>
        <taxon>Strigamia</taxon>
    </lineage>
</organism>
<evidence type="ECO:0000313" key="14">
    <source>
        <dbReference type="Proteomes" id="UP000014500"/>
    </source>
</evidence>
<feature type="transmembrane region" description="Helical" evidence="12">
    <location>
        <begin position="650"/>
        <end position="675"/>
    </location>
</feature>
<dbReference type="PROSITE" id="PS51013">
    <property type="entry name" value="PANNEXIN"/>
    <property type="match status" value="2"/>
</dbReference>
<feature type="transmembrane region" description="Helical" evidence="12">
    <location>
        <begin position="560"/>
        <end position="580"/>
    </location>
</feature>
<evidence type="ECO:0000256" key="9">
    <source>
        <dbReference type="ARBA" id="ARBA00023065"/>
    </source>
</evidence>
<protein>
    <recommendedName>
        <fullName evidence="12">Innexin</fullName>
    </recommendedName>
</protein>
<proteinExistence type="inferred from homology"/>
<dbReference type="STRING" id="126957.T1JJS6"/>
<dbReference type="PANTHER" id="PTHR11893:SF39">
    <property type="entry name" value="INNEXIN INX1"/>
    <property type="match status" value="1"/>
</dbReference>
<dbReference type="Proteomes" id="UP000014500">
    <property type="component" value="Unassembled WGS sequence"/>
</dbReference>
<evidence type="ECO:0000256" key="5">
    <source>
        <dbReference type="ARBA" id="ARBA00022692"/>
    </source>
</evidence>
<evidence type="ECO:0000256" key="8">
    <source>
        <dbReference type="ARBA" id="ARBA00022989"/>
    </source>
</evidence>
<evidence type="ECO:0000256" key="6">
    <source>
        <dbReference type="ARBA" id="ARBA00022868"/>
    </source>
</evidence>
<feature type="transmembrane region" description="Helical" evidence="12">
    <location>
        <begin position="403"/>
        <end position="423"/>
    </location>
</feature>
<sequence>MLDIFGGLSAILKRREINTDNTIFKLHYVFTSIALVAFSLMITARQYVGQPIDCLLSDKDAVPFINTYCWIHATFTLPGALDFPHHGIGTPQNNKKEKMYYTYYQWVCFVLFFQAILFYLPKFIWKIWEGGLMKSLTSGLHIAVAAEEDRRGEKRVLIEYLMKHVRTHNFYAVRYFICEFLCLVNIVAQMYLLDKFLGHEFFRYGLKVIDFSEREQSNRTDPMIYVFPRMTKCTFHKMGPSGTIQRHDALCILPLNIVNEKIFIFIWFWFIILTVLTAALVLYRVAILALPTIRPRLLHAKCRMASKEYMDAILRKTNVGDWFMFCMLAQNVDPVIIREIVAELAKKIETSEAARYLTRVVEPSAPPPPWHSGDTERRERRLREGKGGLKNLLKVSRIHTDGAIFRLHYNVTVMILIAFSVIVTTKQYVGNPIECTHSKDVTEAVINTYCWIHSTYTVLSAYDPKKKVGQHIPYPGVDRSSDKSDWRVQKYYQWVCFMLFFQAVLFYIPRWLWKNWEGGKIPALTMNLQLAICSETEKKQQKKLLADYLWSNLRNHDFWALRYFLCEALSLVNVIGQIFLMDRFFDGEFLTYGIKVIEFMDGDQEERIDPMIFIFPRMTKCHFHKAGPSTEIEKHDALCVLPLNVVNEKIYIFLWFWFIILGFLTAMILISRFVVFTVPRLRLTFIAARFRLIPKKQLKILLDKSRMGDWFLLYLLGQNVDNLVFRDVLMDIAARLNQTSKEPSV</sequence>
<comment type="function">
    <text evidence="12">Structural component of the gap junctions.</text>
</comment>
<comment type="similarity">
    <text evidence="12">Belongs to the pannexin family.</text>
</comment>
<feature type="transmembrane region" description="Helical" evidence="12">
    <location>
        <begin position="103"/>
        <end position="125"/>
    </location>
</feature>
<comment type="subcellular location">
    <subcellularLocation>
        <location evidence="1">Cell junction</location>
        <location evidence="1">Gap junction</location>
    </subcellularLocation>
    <subcellularLocation>
        <location evidence="2 12">Cell membrane</location>
        <topology evidence="2 12">Multi-pass membrane protein</topology>
    </subcellularLocation>
</comment>
<feature type="transmembrane region" description="Helical" evidence="12">
    <location>
        <begin position="172"/>
        <end position="192"/>
    </location>
</feature>
<feature type="transmembrane region" description="Helical" evidence="12">
    <location>
        <begin position="23"/>
        <end position="42"/>
    </location>
</feature>
<evidence type="ECO:0000256" key="11">
    <source>
        <dbReference type="ARBA" id="ARBA00023303"/>
    </source>
</evidence>
<keyword evidence="10 12" id="KW-0472">Membrane</keyword>
<comment type="caution">
    <text evidence="12">Lacks conserved residue(s) required for the propagation of feature annotation.</text>
</comment>
<evidence type="ECO:0000256" key="1">
    <source>
        <dbReference type="ARBA" id="ARBA00004610"/>
    </source>
</evidence>